<gene>
    <name evidence="4" type="ordered locus">Desal_3415</name>
</gene>
<dbReference type="Gene3D" id="3.30.750.24">
    <property type="entry name" value="STAS domain"/>
    <property type="match status" value="1"/>
</dbReference>
<dbReference type="InterPro" id="IPR003658">
    <property type="entry name" value="Anti-sigma_ant"/>
</dbReference>
<dbReference type="STRING" id="526222.Desal_3415"/>
<dbReference type="InterPro" id="IPR036513">
    <property type="entry name" value="STAS_dom_sf"/>
</dbReference>
<dbReference type="PANTHER" id="PTHR33495:SF2">
    <property type="entry name" value="ANTI-SIGMA FACTOR ANTAGONIST TM_1081-RELATED"/>
    <property type="match status" value="1"/>
</dbReference>
<dbReference type="InterPro" id="IPR002645">
    <property type="entry name" value="STAS_dom"/>
</dbReference>
<dbReference type="PROSITE" id="PS50801">
    <property type="entry name" value="STAS"/>
    <property type="match status" value="1"/>
</dbReference>
<dbReference type="CDD" id="cd07043">
    <property type="entry name" value="STAS_anti-anti-sigma_factors"/>
    <property type="match status" value="1"/>
</dbReference>
<evidence type="ECO:0000259" key="3">
    <source>
        <dbReference type="PROSITE" id="PS50801"/>
    </source>
</evidence>
<sequence length="111" mass="11873">MEISSKKVGDVLVMAIKGRLDALTSSKLESKMCELINAGENKIVIDLGELEYISSAGLRAILFCAKKLKATEGDIAFANITGMISEVFEISGFGTMFNIYSSALTAAEKIS</sequence>
<proteinExistence type="inferred from homology"/>
<name>C6BSK8_MARSD</name>
<dbReference type="EMBL" id="CP001649">
    <property type="protein sequence ID" value="ACS81464.1"/>
    <property type="molecule type" value="Genomic_DNA"/>
</dbReference>
<dbReference type="KEGG" id="dsa:Desal_3415"/>
<protein>
    <recommendedName>
        <fullName evidence="2">Anti-sigma factor antagonist</fullName>
    </recommendedName>
</protein>
<dbReference type="Proteomes" id="UP000002601">
    <property type="component" value="Chromosome"/>
</dbReference>
<evidence type="ECO:0000256" key="2">
    <source>
        <dbReference type="RuleBase" id="RU003749"/>
    </source>
</evidence>
<evidence type="ECO:0000313" key="4">
    <source>
        <dbReference type="EMBL" id="ACS81464.1"/>
    </source>
</evidence>
<dbReference type="NCBIfam" id="TIGR00377">
    <property type="entry name" value="ant_ant_sig"/>
    <property type="match status" value="1"/>
</dbReference>
<feature type="domain" description="STAS" evidence="3">
    <location>
        <begin position="1"/>
        <end position="110"/>
    </location>
</feature>
<organism evidence="4 5">
    <name type="scientific">Maridesulfovibrio salexigens (strain ATCC 14822 / DSM 2638 / NCIMB 8403 / VKM B-1763)</name>
    <name type="common">Desulfovibrio salexigens</name>
    <dbReference type="NCBI Taxonomy" id="526222"/>
    <lineage>
        <taxon>Bacteria</taxon>
        <taxon>Pseudomonadati</taxon>
        <taxon>Thermodesulfobacteriota</taxon>
        <taxon>Desulfovibrionia</taxon>
        <taxon>Desulfovibrionales</taxon>
        <taxon>Desulfovibrionaceae</taxon>
        <taxon>Maridesulfovibrio</taxon>
    </lineage>
</organism>
<dbReference type="Pfam" id="PF01740">
    <property type="entry name" value="STAS"/>
    <property type="match status" value="1"/>
</dbReference>
<comment type="similarity">
    <text evidence="1 2">Belongs to the anti-sigma-factor antagonist family.</text>
</comment>
<dbReference type="OrthoDB" id="280847at2"/>
<keyword evidence="5" id="KW-1185">Reference proteome</keyword>
<dbReference type="PANTHER" id="PTHR33495">
    <property type="entry name" value="ANTI-SIGMA FACTOR ANTAGONIST TM_1081-RELATED-RELATED"/>
    <property type="match status" value="1"/>
</dbReference>
<evidence type="ECO:0000256" key="1">
    <source>
        <dbReference type="ARBA" id="ARBA00009013"/>
    </source>
</evidence>
<accession>C6BSK8</accession>
<evidence type="ECO:0000313" key="5">
    <source>
        <dbReference type="Proteomes" id="UP000002601"/>
    </source>
</evidence>
<dbReference type="GO" id="GO:0043856">
    <property type="term" value="F:anti-sigma factor antagonist activity"/>
    <property type="evidence" value="ECO:0007669"/>
    <property type="project" value="InterPro"/>
</dbReference>
<dbReference type="RefSeq" id="WP_015853280.1">
    <property type="nucleotide sequence ID" value="NC_012881.1"/>
</dbReference>
<dbReference type="SUPFAM" id="SSF52091">
    <property type="entry name" value="SpoIIaa-like"/>
    <property type="match status" value="1"/>
</dbReference>
<dbReference type="HOGENOM" id="CLU_115403_9_2_7"/>
<reference evidence="4 5" key="1">
    <citation type="submission" date="2009-06" db="EMBL/GenBank/DDBJ databases">
        <title>Complete sequence of Desulfovibrio salexigens DSM 2638.</title>
        <authorList>
            <consortium name="US DOE Joint Genome Institute"/>
            <person name="Lucas S."/>
            <person name="Copeland A."/>
            <person name="Lapidus A."/>
            <person name="Glavina del Rio T."/>
            <person name="Tice H."/>
            <person name="Bruce D."/>
            <person name="Goodwin L."/>
            <person name="Pitluck S."/>
            <person name="Munk A.C."/>
            <person name="Brettin T."/>
            <person name="Detter J.C."/>
            <person name="Han C."/>
            <person name="Tapia R."/>
            <person name="Larimer F."/>
            <person name="Land M."/>
            <person name="Hauser L."/>
            <person name="Kyrpides N."/>
            <person name="Anderson I."/>
            <person name="Wall J.D."/>
            <person name="Arkin A.P."/>
            <person name="Dehal P."/>
            <person name="Chivian D."/>
            <person name="Giles B."/>
            <person name="Hazen T.C."/>
        </authorList>
    </citation>
    <scope>NUCLEOTIDE SEQUENCE [LARGE SCALE GENOMIC DNA]</scope>
    <source>
        <strain evidence="5">ATCC 14822 / DSM 2638 / NCIMB 8403 / VKM B-1763</strain>
    </source>
</reference>
<dbReference type="eggNOG" id="COG1366">
    <property type="taxonomic scope" value="Bacteria"/>
</dbReference>
<dbReference type="AlphaFoldDB" id="C6BSK8"/>